<accession>A0A830BWG4</accession>
<proteinExistence type="predicted"/>
<dbReference type="AlphaFoldDB" id="A0A830BWG4"/>
<organism evidence="1 2">
    <name type="scientific">Phtheirospermum japonicum</name>
    <dbReference type="NCBI Taxonomy" id="374723"/>
    <lineage>
        <taxon>Eukaryota</taxon>
        <taxon>Viridiplantae</taxon>
        <taxon>Streptophyta</taxon>
        <taxon>Embryophyta</taxon>
        <taxon>Tracheophyta</taxon>
        <taxon>Spermatophyta</taxon>
        <taxon>Magnoliopsida</taxon>
        <taxon>eudicotyledons</taxon>
        <taxon>Gunneridae</taxon>
        <taxon>Pentapetalae</taxon>
        <taxon>asterids</taxon>
        <taxon>lamiids</taxon>
        <taxon>Lamiales</taxon>
        <taxon>Orobanchaceae</taxon>
        <taxon>Orobanchaceae incertae sedis</taxon>
        <taxon>Phtheirospermum</taxon>
    </lineage>
</organism>
<gene>
    <name evidence="1" type="ORF">PHJA_001253600</name>
</gene>
<reference evidence="1" key="1">
    <citation type="submission" date="2020-07" db="EMBL/GenBank/DDBJ databases">
        <title>Ethylene signaling mediates host invasion by parasitic plants.</title>
        <authorList>
            <person name="Yoshida S."/>
        </authorList>
    </citation>
    <scope>NUCLEOTIDE SEQUENCE</scope>
    <source>
        <strain evidence="1">Okayama</strain>
    </source>
</reference>
<keyword evidence="2" id="KW-1185">Reference proteome</keyword>
<evidence type="ECO:0000313" key="2">
    <source>
        <dbReference type="Proteomes" id="UP000653305"/>
    </source>
</evidence>
<comment type="caution">
    <text evidence="1">The sequence shown here is derived from an EMBL/GenBank/DDBJ whole genome shotgun (WGS) entry which is preliminary data.</text>
</comment>
<feature type="non-terminal residue" evidence="1">
    <location>
        <position position="1"/>
    </location>
</feature>
<dbReference type="Proteomes" id="UP000653305">
    <property type="component" value="Unassembled WGS sequence"/>
</dbReference>
<protein>
    <submittedName>
        <fullName evidence="1">Cytochrome c oxidase copper chaperone 1</fullName>
    </submittedName>
</protein>
<dbReference type="EMBL" id="BMAC01000235">
    <property type="protein sequence ID" value="GFP91096.1"/>
    <property type="molecule type" value="Genomic_DNA"/>
</dbReference>
<name>A0A830BWG4_9LAMI</name>
<evidence type="ECO:0000313" key="1">
    <source>
        <dbReference type="EMBL" id="GFP91096.1"/>
    </source>
</evidence>
<sequence>WVDCHCRIVRLSSLCNPRKTKGRRHQLYRWGPIQSRRRVCVVLAPILRSSGMSVWWSTANLLVGNGLKLIRNAYVQKASMSEIS</sequence>